<reference evidence="2 3" key="1">
    <citation type="submission" date="2018-10" db="EMBL/GenBank/DDBJ databases">
        <title>Genomic Encyclopedia of Archaeal and Bacterial Type Strains, Phase II (KMG-II): from individual species to whole genera.</title>
        <authorList>
            <person name="Goeker M."/>
        </authorList>
    </citation>
    <scope>NUCLEOTIDE SEQUENCE [LARGE SCALE GENOMIC DNA]</scope>
    <source>
        <strain evidence="2 3">DSM 45657</strain>
    </source>
</reference>
<dbReference type="EMBL" id="RCDD01000001">
    <property type="protein sequence ID" value="RLK61900.1"/>
    <property type="molecule type" value="Genomic_DNA"/>
</dbReference>
<organism evidence="2 3">
    <name type="scientific">Actinokineospora cianjurensis</name>
    <dbReference type="NCBI Taxonomy" id="585224"/>
    <lineage>
        <taxon>Bacteria</taxon>
        <taxon>Bacillati</taxon>
        <taxon>Actinomycetota</taxon>
        <taxon>Actinomycetes</taxon>
        <taxon>Pseudonocardiales</taxon>
        <taxon>Pseudonocardiaceae</taxon>
        <taxon>Actinokineospora</taxon>
    </lineage>
</organism>
<proteinExistence type="predicted"/>
<evidence type="ECO:0000313" key="2">
    <source>
        <dbReference type="EMBL" id="RLK61900.1"/>
    </source>
</evidence>
<accession>A0A421BC45</accession>
<dbReference type="Proteomes" id="UP000282454">
    <property type="component" value="Unassembled WGS sequence"/>
</dbReference>
<feature type="region of interest" description="Disordered" evidence="1">
    <location>
        <begin position="313"/>
        <end position="334"/>
    </location>
</feature>
<evidence type="ECO:0000256" key="1">
    <source>
        <dbReference type="SAM" id="MobiDB-lite"/>
    </source>
</evidence>
<protein>
    <submittedName>
        <fullName evidence="2">Uncharacterized protein</fullName>
    </submittedName>
</protein>
<gene>
    <name evidence="2" type="ORF">CLV68_2445</name>
</gene>
<keyword evidence="3" id="KW-1185">Reference proteome</keyword>
<evidence type="ECO:0000313" key="3">
    <source>
        <dbReference type="Proteomes" id="UP000282454"/>
    </source>
</evidence>
<sequence>MNARGDAVAERVRLAMASTNPHEIVTGVKQAVTEEVASLTPDAKIVATEYFNHSYMPDLVVEWREAGKSDSRPIFIRNTLRPSTAAEVQALAAREPMMVSLDSRIEPPSALRRQAQEARRVLVTDLASLAEVAAPASSEGSTNLGGPGEPLVRLIQTNLVKGGRGLLTADDAGRLIRSATPETEDSNFNADFLHSFQESTEEVFTEDAALRLQRAAELLHLGISPEDVRHSETAFGGELSDVELRVLLPYLLNNLNAVTKPDLWIRIGSMMSLERLEDMTDILEDVDVSPLVVANAQIWRARRAQLVIDNESEALDGDQEEHPAAQDETDSETSTWRVRNRMLIANVGRWRVLVTTDARRLRGRDGSLAARWDDIAELLSGFALDAVDLRGVSRRILVSAEQSGDVRGDVRLIRDSIEDSFHVTEVHVRRIGDDTADSVMRTDFADMTVSATNGAPISSIVSALHLLAHRWPADFTSLIDRSAPA</sequence>
<name>A0A421BC45_9PSEU</name>
<dbReference type="AlphaFoldDB" id="A0A421BC45"/>
<comment type="caution">
    <text evidence="2">The sequence shown here is derived from an EMBL/GenBank/DDBJ whole genome shotgun (WGS) entry which is preliminary data.</text>
</comment>